<dbReference type="InterPro" id="IPR058257">
    <property type="entry name" value="CorA-like_dom"/>
</dbReference>
<feature type="compositionally biased region" description="Basic and acidic residues" evidence="5">
    <location>
        <begin position="455"/>
        <end position="464"/>
    </location>
</feature>
<evidence type="ECO:0000256" key="1">
    <source>
        <dbReference type="ARBA" id="ARBA00004141"/>
    </source>
</evidence>
<proteinExistence type="predicted"/>
<evidence type="ECO:0000256" key="6">
    <source>
        <dbReference type="SAM" id="Phobius"/>
    </source>
</evidence>
<dbReference type="EMBL" id="JAGPXD010000004">
    <property type="protein sequence ID" value="KAH7359369.1"/>
    <property type="molecule type" value="Genomic_DNA"/>
</dbReference>
<feature type="domain" description="CorA-like transporter" evidence="7">
    <location>
        <begin position="20"/>
        <end position="120"/>
    </location>
</feature>
<keyword evidence="9" id="KW-1185">Reference proteome</keyword>
<protein>
    <recommendedName>
        <fullName evidence="7">CorA-like transporter domain-containing protein</fullName>
    </recommendedName>
</protein>
<feature type="transmembrane region" description="Helical" evidence="6">
    <location>
        <begin position="382"/>
        <end position="404"/>
    </location>
</feature>
<evidence type="ECO:0000256" key="3">
    <source>
        <dbReference type="ARBA" id="ARBA00022989"/>
    </source>
</evidence>
<gene>
    <name evidence="8" type="ORF">B0T11DRAFT_331059</name>
</gene>
<evidence type="ECO:0000259" key="7">
    <source>
        <dbReference type="Pfam" id="PF26616"/>
    </source>
</evidence>
<dbReference type="InterPro" id="IPR045863">
    <property type="entry name" value="CorA_TM1_TM2"/>
</dbReference>
<keyword evidence="2 6" id="KW-0812">Transmembrane</keyword>
<evidence type="ECO:0000256" key="4">
    <source>
        <dbReference type="ARBA" id="ARBA00023136"/>
    </source>
</evidence>
<dbReference type="Pfam" id="PF26616">
    <property type="entry name" value="CorA-like"/>
    <property type="match status" value="2"/>
</dbReference>
<reference evidence="8" key="1">
    <citation type="journal article" date="2021" name="Nat. Commun.">
        <title>Genetic determinants of endophytism in the Arabidopsis root mycobiome.</title>
        <authorList>
            <person name="Mesny F."/>
            <person name="Miyauchi S."/>
            <person name="Thiergart T."/>
            <person name="Pickel B."/>
            <person name="Atanasova L."/>
            <person name="Karlsson M."/>
            <person name="Huettel B."/>
            <person name="Barry K.W."/>
            <person name="Haridas S."/>
            <person name="Chen C."/>
            <person name="Bauer D."/>
            <person name="Andreopoulos W."/>
            <person name="Pangilinan J."/>
            <person name="LaButti K."/>
            <person name="Riley R."/>
            <person name="Lipzen A."/>
            <person name="Clum A."/>
            <person name="Drula E."/>
            <person name="Henrissat B."/>
            <person name="Kohler A."/>
            <person name="Grigoriev I.V."/>
            <person name="Martin F.M."/>
            <person name="Hacquard S."/>
        </authorList>
    </citation>
    <scope>NUCLEOTIDE SEQUENCE</scope>
    <source>
        <strain evidence="8">MPI-CAGE-AT-0016</strain>
    </source>
</reference>
<organism evidence="8 9">
    <name type="scientific">Plectosphaerella cucumerina</name>
    <dbReference type="NCBI Taxonomy" id="40658"/>
    <lineage>
        <taxon>Eukaryota</taxon>
        <taxon>Fungi</taxon>
        <taxon>Dikarya</taxon>
        <taxon>Ascomycota</taxon>
        <taxon>Pezizomycotina</taxon>
        <taxon>Sordariomycetes</taxon>
        <taxon>Hypocreomycetidae</taxon>
        <taxon>Glomerellales</taxon>
        <taxon>Plectosphaerellaceae</taxon>
        <taxon>Plectosphaerella</taxon>
    </lineage>
</organism>
<name>A0A8K0TD30_9PEZI</name>
<keyword evidence="4 6" id="KW-0472">Membrane</keyword>
<dbReference type="Proteomes" id="UP000813385">
    <property type="component" value="Unassembled WGS sequence"/>
</dbReference>
<sequence>MSWDQYFARQQAGLAPPAALRSQLDDLAETALAPEKAIFHVLDIDRNSVQTDVVETDNDLDRVLEASPSAGVRIISISSTRTIMPLRITSPMAARLLDHYNVRTDFLRVLLSFGGEPHQSEAISANSTFVPLGDDAYTLLYKLNYVENNGRKGLDNWSFRHTGVYHQHTPGLDLFLLLHSQPNSEVPVTLDDLMDDIDGEDETMTAFRRGIFSNPAMMHHFVLTSYVDNWRTYLRHLGDRFSAEQNKAMVPHLRNRASHDVSESYQSVRNLRNTNDLALFATACCRSNLGVTSCILRSGRLPDVQASELQSMETILHGYIESSGVLRQRINNTVELASYMLSMRNRQELQALTREMETHIKNTGEVTLKLKDLTENTVDDSAIVKIITIISAIYLPGSFVGSIFGSNYFSFNETTRRIAIARDFWVFALLWLGLTLLTAAVYVYTYVRKRKPRATSEETAERQKVLSGFSTESKASRGRK</sequence>
<dbReference type="Gene3D" id="1.20.58.340">
    <property type="entry name" value="Magnesium transport protein CorA, transmembrane region"/>
    <property type="match status" value="1"/>
</dbReference>
<feature type="region of interest" description="Disordered" evidence="5">
    <location>
        <begin position="455"/>
        <end position="480"/>
    </location>
</feature>
<dbReference type="SUPFAM" id="SSF144083">
    <property type="entry name" value="Magnesium transport protein CorA, transmembrane region"/>
    <property type="match status" value="1"/>
</dbReference>
<feature type="domain" description="CorA-like transporter" evidence="7">
    <location>
        <begin position="136"/>
        <end position="248"/>
    </location>
</feature>
<keyword evidence="3 6" id="KW-1133">Transmembrane helix</keyword>
<evidence type="ECO:0000313" key="8">
    <source>
        <dbReference type="EMBL" id="KAH7359369.1"/>
    </source>
</evidence>
<dbReference type="AlphaFoldDB" id="A0A8K0TD30"/>
<feature type="transmembrane region" description="Helical" evidence="6">
    <location>
        <begin position="424"/>
        <end position="447"/>
    </location>
</feature>
<dbReference type="GO" id="GO:0016020">
    <property type="term" value="C:membrane"/>
    <property type="evidence" value="ECO:0007669"/>
    <property type="project" value="UniProtKB-SubCell"/>
</dbReference>
<comment type="caution">
    <text evidence="8">The sequence shown here is derived from an EMBL/GenBank/DDBJ whole genome shotgun (WGS) entry which is preliminary data.</text>
</comment>
<comment type="subcellular location">
    <subcellularLocation>
        <location evidence="1">Membrane</location>
        <topology evidence="1">Multi-pass membrane protein</topology>
    </subcellularLocation>
</comment>
<evidence type="ECO:0000256" key="2">
    <source>
        <dbReference type="ARBA" id="ARBA00022692"/>
    </source>
</evidence>
<dbReference type="OrthoDB" id="5392974at2759"/>
<accession>A0A8K0TD30</accession>
<evidence type="ECO:0000313" key="9">
    <source>
        <dbReference type="Proteomes" id="UP000813385"/>
    </source>
</evidence>
<evidence type="ECO:0000256" key="5">
    <source>
        <dbReference type="SAM" id="MobiDB-lite"/>
    </source>
</evidence>